<dbReference type="GO" id="GO:0008203">
    <property type="term" value="P:cholesterol metabolic process"/>
    <property type="evidence" value="ECO:0007669"/>
    <property type="project" value="UniProtKB-KW"/>
</dbReference>
<keyword evidence="4" id="KW-0153">Cholesterol metabolism</keyword>
<evidence type="ECO:0000256" key="15">
    <source>
        <dbReference type="SAM" id="Phobius"/>
    </source>
</evidence>
<dbReference type="Gene3D" id="1.20.1640.10">
    <property type="entry name" value="Multidrug efflux transporter AcrB transmembrane domain"/>
    <property type="match status" value="2"/>
</dbReference>
<feature type="transmembrane region" description="Helical" evidence="15">
    <location>
        <begin position="601"/>
        <end position="621"/>
    </location>
</feature>
<evidence type="ECO:0000256" key="3">
    <source>
        <dbReference type="ARBA" id="ARBA00022448"/>
    </source>
</evidence>
<reference evidence="18" key="1">
    <citation type="submission" date="2018-07" db="EMBL/GenBank/DDBJ databases">
        <authorList>
            <person name="Quirk P.G."/>
            <person name="Krulwich T.A."/>
        </authorList>
    </citation>
    <scope>NUCLEOTIDE SEQUENCE</scope>
</reference>
<evidence type="ECO:0000256" key="2">
    <source>
        <dbReference type="ARBA" id="ARBA00005585"/>
    </source>
</evidence>
<evidence type="ECO:0000256" key="14">
    <source>
        <dbReference type="ARBA" id="ARBA00034049"/>
    </source>
</evidence>
<evidence type="ECO:0000259" key="17">
    <source>
        <dbReference type="PROSITE" id="PS50156"/>
    </source>
</evidence>
<dbReference type="GO" id="GO:0005319">
    <property type="term" value="F:lipid transporter activity"/>
    <property type="evidence" value="ECO:0007669"/>
    <property type="project" value="InterPro"/>
</dbReference>
<keyword evidence="5 15" id="KW-0812">Transmembrane</keyword>
<dbReference type="GO" id="GO:0015485">
    <property type="term" value="F:cholesterol binding"/>
    <property type="evidence" value="ECO:0007669"/>
    <property type="project" value="TreeGrafter"/>
</dbReference>
<sequence>MKRLKIFILAIILSGICYVIAQEETTTADPNQNLCTIRDHCYQNPVTNHWYLCLFPKPPVAGDLTPEAEEILKKRCPEIYSGSETPVCCSSDQIFEMDNSFKLAEQMFGRCQTCTQNMLKSICAFTCAPDQSKFISVSKTGTSPTGITYAEEIDFRIATEYMESTYESCAGVVSPATGTRVMSIACGGNTIETCNAQKWYEYMGNPDENPFTPFRMRYIETEDPEKRFDYPTKPCNESYPGHFECSCVDCHDSCPKGNEPTVPETIFKIGSINGPAFIMSIVLGAILFVLVIYGVTCGRNSNPKEISCGGFVSIDIAFARFFTKWGEWIAKHPILVLMIFSWLLIGLGYGATKIIIVTDPVELWAAPHSRSRLEKDYFDSRFGPFYRTEQIFFKPKNQTSFIHPTSEGNLTFGPAFNFEFLTEVFQLQMTLQNLGQDTGEGLEKVCFAPVTQVGQKPQLKDCVVQSLFGYYQNDFEKFNETDDEDDFVENYLNIMDKCMKNPYDPDCLSEWGGPSEPELVAGGFAKPESGKSIDFKSATGVVLTFVVQNHLDKKSLEPAMKWEKLFVDYLKNYTSDRFDFAYNAERSIEDGIQDMSKAESYTVIISYAVMFIYIMFALGRIRSLKTFFLESKVTLAVGGIVIVLASVLCSLGIFGYLGLSTTMLTIEVIPFLVLAVGVDNIFILVHTYNRLDKRQYEDISHGLGVALGQVGPSILLTSASECFCFGIGALSDMPAVKTFAYYATVAIFLDFLFQITAFLALMCLDEKRVRSQRVDLFCCVKTKEKPNTEASHGVLHKLFDMIYTPFILRKPVRYIIVVIFTLWTCFSIMVVPSIEPGLDQSLSMPKDSHIVKYFKYMEDLFSMGPPVYFVVKPGLNYSDEIDQNLICGGIKCNKDSLTTLIYSASEFSNITTMARPSSSWMDDFFDWVAADGCCKQKDDGKFCPSENQTCTRCTKSYDKDGIRPSIDTFNKFFPFYLFDLPTTSCAKGGRAAYSAGVNYILDKDGNPHINDSYFMSYHTTVITSKEFYTALKQARILTDDINEMFARYNKSVTVFPYSVFYVYYEQYLTIWEDASLSIGLSLLAIFVVTFVVTGLDIISALTVLIMVTLIVINMGGMMWMWNISLNAVSLVNLVVCVGIGVEFISHIVRAYTQYIGTPLERAASALTNTGSSVLSGITLTKFAGIVVLAFAKSQIFQIFYFRMYLGIVLIGGAHGLILLPVVLSFIGPRSKVRDNANQMMASSQSIQTIQSTQTTVELPSPYGSISDVNNDERVKL</sequence>
<feature type="transmembrane region" description="Helical" evidence="15">
    <location>
        <begin position="706"/>
        <end position="728"/>
    </location>
</feature>
<evidence type="ECO:0000256" key="16">
    <source>
        <dbReference type="SAM" id="SignalP"/>
    </source>
</evidence>
<keyword evidence="9 15" id="KW-0472">Membrane</keyword>
<dbReference type="SUPFAM" id="SSF82866">
    <property type="entry name" value="Multidrug efflux transporter AcrB transmembrane domain"/>
    <property type="match status" value="2"/>
</dbReference>
<dbReference type="AlphaFoldDB" id="A0A336MXX7"/>
<feature type="signal peptide" evidence="16">
    <location>
        <begin position="1"/>
        <end position="21"/>
    </location>
</feature>
<dbReference type="FunFam" id="1.20.1640.10:FF:000008">
    <property type="entry name" value="NPC intracellular cholesterol transporter 1"/>
    <property type="match status" value="1"/>
</dbReference>
<feature type="transmembrane region" description="Helical" evidence="15">
    <location>
        <begin position="633"/>
        <end position="657"/>
    </location>
</feature>
<dbReference type="GO" id="GO:0030299">
    <property type="term" value="P:intestinal cholesterol absorption"/>
    <property type="evidence" value="ECO:0007669"/>
    <property type="project" value="TreeGrafter"/>
</dbReference>
<evidence type="ECO:0000256" key="4">
    <source>
        <dbReference type="ARBA" id="ARBA00022548"/>
    </source>
</evidence>
<dbReference type="InterPro" id="IPR032190">
    <property type="entry name" value="NPC1_N"/>
</dbReference>
<gene>
    <name evidence="18" type="primary">CSON002802</name>
</gene>
<dbReference type="InterPro" id="IPR053956">
    <property type="entry name" value="NPC1_MLD"/>
</dbReference>
<dbReference type="Pfam" id="PF22314">
    <property type="entry name" value="NPC1_MLD"/>
    <property type="match status" value="1"/>
</dbReference>
<dbReference type="NCBIfam" id="TIGR00917">
    <property type="entry name" value="2A060601"/>
    <property type="match status" value="1"/>
</dbReference>
<feature type="domain" description="SSD" evidence="17">
    <location>
        <begin position="599"/>
        <end position="764"/>
    </location>
</feature>
<feature type="transmembrane region" description="Helical" evidence="15">
    <location>
        <begin position="334"/>
        <end position="351"/>
    </location>
</feature>
<dbReference type="GO" id="GO:0012505">
    <property type="term" value="C:endomembrane system"/>
    <property type="evidence" value="ECO:0007669"/>
    <property type="project" value="UniProtKB-SubCell"/>
</dbReference>
<evidence type="ECO:0000256" key="12">
    <source>
        <dbReference type="ARBA" id="ARBA00023180"/>
    </source>
</evidence>
<evidence type="ECO:0000313" key="18">
    <source>
        <dbReference type="EMBL" id="SSX30718.1"/>
    </source>
</evidence>
<dbReference type="GO" id="GO:0030301">
    <property type="term" value="P:cholesterol transport"/>
    <property type="evidence" value="ECO:0007669"/>
    <property type="project" value="UniProtKB-ARBA"/>
</dbReference>
<comment type="subcellular location">
    <subcellularLocation>
        <location evidence="1">Endomembrane system</location>
        <topology evidence="1">Multi-pass membrane protein</topology>
    </subcellularLocation>
</comment>
<protein>
    <submittedName>
        <fullName evidence="18">CSON002802 protein</fullName>
    </submittedName>
</protein>
<evidence type="ECO:0000256" key="6">
    <source>
        <dbReference type="ARBA" id="ARBA00022729"/>
    </source>
</evidence>
<dbReference type="InterPro" id="IPR004765">
    <property type="entry name" value="NPC1-like"/>
</dbReference>
<feature type="transmembrane region" description="Helical" evidence="15">
    <location>
        <begin position="1100"/>
        <end position="1121"/>
    </location>
</feature>
<keyword evidence="12" id="KW-0325">Glycoprotein</keyword>
<comment type="catalytic activity">
    <reaction evidence="14">
        <text>cholesterol(in) = cholesterol(out)</text>
        <dbReference type="Rhea" id="RHEA:39747"/>
        <dbReference type="ChEBI" id="CHEBI:16113"/>
    </reaction>
</comment>
<organism evidence="18">
    <name type="scientific">Culicoides sonorensis</name>
    <name type="common">Biting midge</name>
    <dbReference type="NCBI Taxonomy" id="179676"/>
    <lineage>
        <taxon>Eukaryota</taxon>
        <taxon>Metazoa</taxon>
        <taxon>Ecdysozoa</taxon>
        <taxon>Arthropoda</taxon>
        <taxon>Hexapoda</taxon>
        <taxon>Insecta</taxon>
        <taxon>Pterygota</taxon>
        <taxon>Neoptera</taxon>
        <taxon>Endopterygota</taxon>
        <taxon>Diptera</taxon>
        <taxon>Nematocera</taxon>
        <taxon>Chironomoidea</taxon>
        <taxon>Ceratopogonidae</taxon>
        <taxon>Ceratopogoninae</taxon>
        <taxon>Culicoides</taxon>
        <taxon>Monoculicoides</taxon>
    </lineage>
</organism>
<keyword evidence="6 16" id="KW-0732">Signal</keyword>
<feature type="transmembrane region" description="Helical" evidence="15">
    <location>
        <begin position="740"/>
        <end position="764"/>
    </location>
</feature>
<feature type="transmembrane region" description="Helical" evidence="15">
    <location>
        <begin position="1203"/>
        <end position="1226"/>
    </location>
</feature>
<keyword evidence="7 15" id="KW-1133">Transmembrane helix</keyword>
<dbReference type="EMBL" id="UFQT01001474">
    <property type="protein sequence ID" value="SSX30718.1"/>
    <property type="molecule type" value="Genomic_DNA"/>
</dbReference>
<feature type="transmembrane region" description="Helical" evidence="15">
    <location>
        <begin position="814"/>
        <end position="834"/>
    </location>
</feature>
<dbReference type="InterPro" id="IPR000731">
    <property type="entry name" value="SSD"/>
</dbReference>
<feature type="transmembrane region" description="Helical" evidence="15">
    <location>
        <begin position="1074"/>
        <end position="1093"/>
    </location>
</feature>
<evidence type="ECO:0000256" key="5">
    <source>
        <dbReference type="ARBA" id="ARBA00022692"/>
    </source>
</evidence>
<dbReference type="OMA" id="NIFIMVH"/>
<keyword evidence="8" id="KW-0443">Lipid metabolism</keyword>
<dbReference type="PANTHER" id="PTHR45727:SF6">
    <property type="entry name" value="NPC INTRACELLULAR CHOLESTEROL TRANSPORTER 1 HOMOLOG 1B"/>
    <property type="match status" value="1"/>
</dbReference>
<dbReference type="InterPro" id="IPR053958">
    <property type="entry name" value="HMGCR/SNAP/NPC1-like_SSD"/>
</dbReference>
<comment type="similarity">
    <text evidence="2">Belongs to the patched family.</text>
</comment>
<dbReference type="Pfam" id="PF12349">
    <property type="entry name" value="Sterol-sensing"/>
    <property type="match status" value="1"/>
</dbReference>
<evidence type="ECO:0000256" key="1">
    <source>
        <dbReference type="ARBA" id="ARBA00004127"/>
    </source>
</evidence>
<feature type="chain" id="PRO_5016276669" evidence="16">
    <location>
        <begin position="22"/>
        <end position="1276"/>
    </location>
</feature>
<keyword evidence="3" id="KW-0813">Transport</keyword>
<evidence type="ECO:0000256" key="9">
    <source>
        <dbReference type="ARBA" id="ARBA00023136"/>
    </source>
</evidence>
<evidence type="ECO:0000256" key="8">
    <source>
        <dbReference type="ARBA" id="ARBA00023098"/>
    </source>
</evidence>
<name>A0A336MXX7_CULSO</name>
<dbReference type="FunFam" id="1.20.1640.10:FF:000010">
    <property type="entry name" value="NPC intracellular cholesterol transporter 1"/>
    <property type="match status" value="1"/>
</dbReference>
<feature type="transmembrane region" description="Helical" evidence="15">
    <location>
        <begin position="276"/>
        <end position="295"/>
    </location>
</feature>
<evidence type="ECO:0000256" key="11">
    <source>
        <dbReference type="ARBA" id="ARBA00023166"/>
    </source>
</evidence>
<keyword evidence="11" id="KW-1207">Sterol metabolism</keyword>
<keyword evidence="13" id="KW-0753">Steroid metabolism</keyword>
<feature type="transmembrane region" description="Helical" evidence="15">
    <location>
        <begin position="663"/>
        <end position="685"/>
    </location>
</feature>
<accession>A0A336MXX7</accession>
<dbReference type="GO" id="GO:0005886">
    <property type="term" value="C:plasma membrane"/>
    <property type="evidence" value="ECO:0007669"/>
    <property type="project" value="TreeGrafter"/>
</dbReference>
<dbReference type="Pfam" id="PF16414">
    <property type="entry name" value="NPC1_N"/>
    <property type="match status" value="1"/>
</dbReference>
<feature type="transmembrane region" description="Helical" evidence="15">
    <location>
        <begin position="1172"/>
        <end position="1191"/>
    </location>
</feature>
<feature type="transmembrane region" description="Helical" evidence="15">
    <location>
        <begin position="1127"/>
        <end position="1151"/>
    </location>
</feature>
<dbReference type="GO" id="GO:0042632">
    <property type="term" value="P:cholesterol homeostasis"/>
    <property type="evidence" value="ECO:0007669"/>
    <property type="project" value="TreeGrafter"/>
</dbReference>
<dbReference type="PANTHER" id="PTHR45727">
    <property type="entry name" value="NPC INTRACELLULAR CHOLESTEROL TRANSPORTER 1"/>
    <property type="match status" value="1"/>
</dbReference>
<proteinExistence type="inferred from homology"/>
<evidence type="ECO:0000256" key="7">
    <source>
        <dbReference type="ARBA" id="ARBA00022989"/>
    </source>
</evidence>
<dbReference type="PROSITE" id="PS50156">
    <property type="entry name" value="SSD"/>
    <property type="match status" value="1"/>
</dbReference>
<dbReference type="VEuPathDB" id="VectorBase:CSON002802"/>
<keyword evidence="10" id="KW-1015">Disulfide bond</keyword>
<evidence type="ECO:0000256" key="13">
    <source>
        <dbReference type="ARBA" id="ARBA00023221"/>
    </source>
</evidence>
<evidence type="ECO:0000256" key="10">
    <source>
        <dbReference type="ARBA" id="ARBA00023157"/>
    </source>
</evidence>